<feature type="compositionally biased region" description="Basic and acidic residues" evidence="1">
    <location>
        <begin position="8"/>
        <end position="38"/>
    </location>
</feature>
<reference evidence="2 3" key="1">
    <citation type="submission" date="2019-10" db="EMBL/GenBank/DDBJ databases">
        <title>Streptomyces smaragdinus sp. nov. and Streptomyces fabii sp. nov., isolated from the gut of fungus growing-termite Macrotermes natalensis.</title>
        <authorList>
            <person name="Schwitalla J."/>
            <person name="Benndorf R."/>
            <person name="Martin K."/>
            <person name="De Beer W."/>
            <person name="Kaster A.-K."/>
            <person name="Vollmers J."/>
            <person name="Poulsen M."/>
            <person name="Beemelmanns C."/>
        </authorList>
    </citation>
    <scope>NUCLEOTIDE SEQUENCE [LARGE SCALE GENOMIC DNA]</scope>
    <source>
        <strain evidence="2 3">RB5</strain>
    </source>
</reference>
<gene>
    <name evidence="2" type="ORF">SRB5_60780</name>
</gene>
<dbReference type="RefSeq" id="WP_194293075.1">
    <property type="nucleotide sequence ID" value="NZ_WEGJ01000040.1"/>
</dbReference>
<comment type="caution">
    <text evidence="2">The sequence shown here is derived from an EMBL/GenBank/DDBJ whole genome shotgun (WGS) entry which is preliminary data.</text>
</comment>
<accession>A0A7K0CQY3</accession>
<feature type="region of interest" description="Disordered" evidence="1">
    <location>
        <begin position="1"/>
        <end position="64"/>
    </location>
</feature>
<keyword evidence="3" id="KW-1185">Reference proteome</keyword>
<dbReference type="EMBL" id="WEGJ01000040">
    <property type="protein sequence ID" value="MQY15886.1"/>
    <property type="molecule type" value="Genomic_DNA"/>
</dbReference>
<evidence type="ECO:0000313" key="2">
    <source>
        <dbReference type="EMBL" id="MQY15886.1"/>
    </source>
</evidence>
<proteinExistence type="predicted"/>
<evidence type="ECO:0000313" key="3">
    <source>
        <dbReference type="Proteomes" id="UP000466345"/>
    </source>
</evidence>
<name>A0A7K0CQY3_9ACTN</name>
<organism evidence="2 3">
    <name type="scientific">Streptomyces smaragdinus</name>
    <dbReference type="NCBI Taxonomy" id="2585196"/>
    <lineage>
        <taxon>Bacteria</taxon>
        <taxon>Bacillati</taxon>
        <taxon>Actinomycetota</taxon>
        <taxon>Actinomycetes</taxon>
        <taxon>Kitasatosporales</taxon>
        <taxon>Streptomycetaceae</taxon>
        <taxon>Streptomyces</taxon>
    </lineage>
</organism>
<protein>
    <submittedName>
        <fullName evidence="2">Uncharacterized protein</fullName>
    </submittedName>
</protein>
<dbReference type="Proteomes" id="UP000466345">
    <property type="component" value="Unassembled WGS sequence"/>
</dbReference>
<dbReference type="AlphaFoldDB" id="A0A7K0CQY3"/>
<feature type="compositionally biased region" description="Basic residues" evidence="1">
    <location>
        <begin position="52"/>
        <end position="64"/>
    </location>
</feature>
<evidence type="ECO:0000256" key="1">
    <source>
        <dbReference type="SAM" id="MobiDB-lite"/>
    </source>
</evidence>
<sequence length="64" mass="6965">MGRKDRNRIHDERAAQPAERGESPEERSSASGGSEDKVSNAVNTGGGEGSHKTQHHRTKKFGHN</sequence>